<name>A0A0D7AAR1_9AGAR</name>
<evidence type="ECO:0000256" key="5">
    <source>
        <dbReference type="ARBA" id="ARBA00023054"/>
    </source>
</evidence>
<comment type="subcellular location">
    <subcellularLocation>
        <location evidence="6">Preautophagosomal structure membrane</location>
        <topology evidence="6">Peripheral membrane protein</topology>
    </subcellularLocation>
    <subcellularLocation>
        <location evidence="6">Vacuole membrane</location>
        <topology evidence="6">Peripheral membrane protein</topology>
    </subcellularLocation>
    <text evidence="6">During pexophagy, accumulates in the vacuolar membrane region, where the peroxisomes contact the vacuole.</text>
</comment>
<accession>A0A0D7AAR1</accession>
<feature type="compositionally biased region" description="Low complexity" evidence="8">
    <location>
        <begin position="1103"/>
        <end position="1116"/>
    </location>
</feature>
<feature type="region of interest" description="Disordered" evidence="8">
    <location>
        <begin position="1210"/>
        <end position="1259"/>
    </location>
</feature>
<comment type="similarity">
    <text evidence="1 6">Belongs to the ATG11 family.</text>
</comment>
<evidence type="ECO:0000256" key="1">
    <source>
        <dbReference type="ARBA" id="ARBA00009729"/>
    </source>
</evidence>
<feature type="domain" description="Autophagy-related protein 11 C-terminal" evidence="10">
    <location>
        <begin position="920"/>
        <end position="1030"/>
    </location>
</feature>
<keyword evidence="6" id="KW-0926">Vacuole</keyword>
<dbReference type="PANTHER" id="PTHR13222">
    <property type="entry name" value="RB1-INDUCIBLE COILED-COIL"/>
    <property type="match status" value="1"/>
</dbReference>
<dbReference type="GO" id="GO:0005774">
    <property type="term" value="C:vacuolar membrane"/>
    <property type="evidence" value="ECO:0007669"/>
    <property type="project" value="UniProtKB-SubCell"/>
</dbReference>
<dbReference type="Pfam" id="PF04108">
    <property type="entry name" value="ATG17_like"/>
    <property type="match status" value="1"/>
</dbReference>
<evidence type="ECO:0000259" key="9">
    <source>
        <dbReference type="Pfam" id="PF04108"/>
    </source>
</evidence>
<protein>
    <recommendedName>
        <fullName evidence="6">Autophagy-related protein 11</fullName>
    </recommendedName>
</protein>
<evidence type="ECO:0000256" key="2">
    <source>
        <dbReference type="ARBA" id="ARBA00022448"/>
    </source>
</evidence>
<feature type="coiled-coil region" evidence="7">
    <location>
        <begin position="533"/>
        <end position="607"/>
    </location>
</feature>
<dbReference type="GO" id="GO:0060090">
    <property type="term" value="F:molecular adaptor activity"/>
    <property type="evidence" value="ECO:0007669"/>
    <property type="project" value="TreeGrafter"/>
</dbReference>
<sequence length="1321" mass="146674">MMHICRAEDGHIFQVNSSIRDIERHFRIGSLEVFVEQETGIGRDLVLVYLSSGQRLTTDNLHDLAAAQDEQSIYVFNKHYLDVDIEDALHELVVDPPLQLPVDDITSSTPPVRATQLAGTHLRAATAHLDQVQRLASSLHYQHEAIHIASTSIDLHVLALFDVFDNVAESARRELDKQAMLLAGLQADLELISRVHIHVEFVSPNMRKAIAAGDRPRTLGDYVSHVKMRQVSDTCTRLHEDLHAQFNELASAVSYLREGTDGVRARINQTDTLDASEAYVARAQGLCDQTAVIVSNIESERPIAKELSHLDASIRECVQSVTQAKNTYTRLCLEVLRDISCLNGDLARIAPALTAFSTSIRAKNSFTHIQRLHSMLYTYGATVIEIVRRKEFSRFFYQRAQSILEVMAKLTSSEQRRRQVYRSEMHGQLPFDTRMDDPVPLIDFSPTGGQESTYSLERKDIDDVFQILDDLDQYAHSVNDDVSIKTVQECRTALEKLIVKMDGLESGFDRIAERSLLSASRISLVRRRSAEVEDQAQQALTDQLRAAQDLSEQQEAAFRTERAAMQAEIDRFRSAVYVDSDKEHERLDKLEQELADVRAQLANEREIRWNLESHNRALVSDAETRSHDMTRILADLASQTLAAETVRQELVKAKQTLETVNREDKSKADRLAVTVDEQAISLNEARTRSRELEEQLATLQSTHDETVRALEASRREMDSHLRAQASEHDRIIRDHIAEADGDRAVLERQFAEIQTNQQETAKQLQDVKLELEIANSDAAGLRAELQRVEHELRDARHNERILRDDLRAGRASQSAFEQRLEDSGRLVAQLLDVALAFRAAHLKALHTAQVMTAHPHTRLSNGAPEPSASPTFPLSSPGLRQSVILHPEDPPPIDPSDPVVALEALRAFDHDHFLEAIAKTGSTIRKWQKQCKEYRERAKGKISFRDFAKGDLALFLPTRNSVLKPWAAFNVSFPHYFLQATGRLAEQLKTREWIVARITTITEGIVDHNDSSSNPYGLGDGVKYYMLQVEDWTQPHHTKRKVSSKKPSVAKEVKHIPSTVDAPVLPVGPPEPAVEDSFQAANSSSSLPFPTRRRSTSPPPASRPSSLSRLLAQAPAETEESVQEGSPFANDNLPLLFKNSSPHTGPPVSPTVPLTSPLRPASRSSKLSTASRFSAGRMPPFVSGASPASVGTNGSKGVATTAITEVPMVSSPLQIDDPLQSVTPSPDDSMSGGVSNVLRSHRRRTSSYNVPRSSPLATTEFSHGSNNLATAVAPIRSKATITASSTLASLANTWGFSRRKKAAPDETGGATTQQPDTTETT</sequence>
<feature type="compositionally biased region" description="Polar residues" evidence="8">
    <location>
        <begin position="1246"/>
        <end position="1259"/>
    </location>
</feature>
<feature type="compositionally biased region" description="Polar residues" evidence="8">
    <location>
        <begin position="1162"/>
        <end position="1172"/>
    </location>
</feature>
<feature type="compositionally biased region" description="Low complexity" evidence="8">
    <location>
        <begin position="1311"/>
        <end position="1321"/>
    </location>
</feature>
<dbReference type="Proteomes" id="UP000054144">
    <property type="component" value="Unassembled WGS sequence"/>
</dbReference>
<dbReference type="GO" id="GO:0061709">
    <property type="term" value="P:reticulophagy"/>
    <property type="evidence" value="ECO:0007669"/>
    <property type="project" value="TreeGrafter"/>
</dbReference>
<keyword evidence="2 6" id="KW-0813">Transport</keyword>
<dbReference type="GO" id="GO:0034517">
    <property type="term" value="P:ribophagy"/>
    <property type="evidence" value="ECO:0007669"/>
    <property type="project" value="TreeGrafter"/>
</dbReference>
<keyword evidence="6" id="KW-0472">Membrane</keyword>
<feature type="compositionally biased region" description="Polar residues" evidence="8">
    <location>
        <begin position="1220"/>
        <end position="1238"/>
    </location>
</feature>
<dbReference type="GO" id="GO:0015031">
    <property type="term" value="P:protein transport"/>
    <property type="evidence" value="ECO:0007669"/>
    <property type="project" value="UniProtKB-KW"/>
</dbReference>
<gene>
    <name evidence="11" type="ORF">FISHEDRAFT_45285</name>
</gene>
<evidence type="ECO:0000256" key="7">
    <source>
        <dbReference type="SAM" id="Coils"/>
    </source>
</evidence>
<dbReference type="InterPro" id="IPR040040">
    <property type="entry name" value="ATG11"/>
</dbReference>
<dbReference type="OrthoDB" id="447953at2759"/>
<feature type="region of interest" description="Disordered" evidence="8">
    <location>
        <begin position="1294"/>
        <end position="1321"/>
    </location>
</feature>
<dbReference type="GO" id="GO:0034727">
    <property type="term" value="P:piecemeal microautophagy of the nucleus"/>
    <property type="evidence" value="ECO:0007669"/>
    <property type="project" value="TreeGrafter"/>
</dbReference>
<evidence type="ECO:0000256" key="6">
    <source>
        <dbReference type="RuleBase" id="RU367075"/>
    </source>
</evidence>
<evidence type="ECO:0000256" key="4">
    <source>
        <dbReference type="ARBA" id="ARBA00023006"/>
    </source>
</evidence>
<dbReference type="InterPro" id="IPR019460">
    <property type="entry name" value="Atg11_C"/>
</dbReference>
<evidence type="ECO:0000256" key="3">
    <source>
        <dbReference type="ARBA" id="ARBA00022927"/>
    </source>
</evidence>
<dbReference type="PANTHER" id="PTHR13222:SF1">
    <property type="entry name" value="RB1-INDUCIBLE COILED-COIL PROTEIN 1"/>
    <property type="match status" value="1"/>
</dbReference>
<organism evidence="11 12">
    <name type="scientific">Fistulina hepatica ATCC 64428</name>
    <dbReference type="NCBI Taxonomy" id="1128425"/>
    <lineage>
        <taxon>Eukaryota</taxon>
        <taxon>Fungi</taxon>
        <taxon>Dikarya</taxon>
        <taxon>Basidiomycota</taxon>
        <taxon>Agaricomycotina</taxon>
        <taxon>Agaricomycetes</taxon>
        <taxon>Agaricomycetidae</taxon>
        <taxon>Agaricales</taxon>
        <taxon>Fistulinaceae</taxon>
        <taxon>Fistulina</taxon>
    </lineage>
</organism>
<keyword evidence="4 6" id="KW-0072">Autophagy</keyword>
<feature type="region of interest" description="Disordered" evidence="8">
    <location>
        <begin position="1035"/>
        <end position="1194"/>
    </location>
</feature>
<evidence type="ECO:0000313" key="12">
    <source>
        <dbReference type="Proteomes" id="UP000054144"/>
    </source>
</evidence>
<keyword evidence="3 6" id="KW-0653">Protein transport</keyword>
<dbReference type="GO" id="GO:0019901">
    <property type="term" value="F:protein kinase binding"/>
    <property type="evidence" value="ECO:0007669"/>
    <property type="project" value="TreeGrafter"/>
</dbReference>
<feature type="coiled-coil region" evidence="7">
    <location>
        <begin position="764"/>
        <end position="805"/>
    </location>
</feature>
<keyword evidence="12" id="KW-1185">Reference proteome</keyword>
<reference evidence="11 12" key="1">
    <citation type="journal article" date="2015" name="Fungal Genet. Biol.">
        <title>Evolution of novel wood decay mechanisms in Agaricales revealed by the genome sequences of Fistulina hepatica and Cylindrobasidium torrendii.</title>
        <authorList>
            <person name="Floudas D."/>
            <person name="Held B.W."/>
            <person name="Riley R."/>
            <person name="Nagy L.G."/>
            <person name="Koehler G."/>
            <person name="Ransdell A.S."/>
            <person name="Younus H."/>
            <person name="Chow J."/>
            <person name="Chiniquy J."/>
            <person name="Lipzen A."/>
            <person name="Tritt A."/>
            <person name="Sun H."/>
            <person name="Haridas S."/>
            <person name="LaButti K."/>
            <person name="Ohm R.A."/>
            <person name="Kues U."/>
            <person name="Blanchette R.A."/>
            <person name="Grigoriev I.V."/>
            <person name="Minto R.E."/>
            <person name="Hibbett D.S."/>
        </authorList>
    </citation>
    <scope>NUCLEOTIDE SEQUENCE [LARGE SCALE GENOMIC DNA]</scope>
    <source>
        <strain evidence="11 12">ATCC 64428</strain>
    </source>
</reference>
<dbReference type="EMBL" id="KN881933">
    <property type="protein sequence ID" value="KIY47494.1"/>
    <property type="molecule type" value="Genomic_DNA"/>
</dbReference>
<feature type="domain" description="Autophagy protein ATG17-like" evidence="9">
    <location>
        <begin position="118"/>
        <end position="425"/>
    </location>
</feature>
<dbReference type="GO" id="GO:0000045">
    <property type="term" value="P:autophagosome assembly"/>
    <property type="evidence" value="ECO:0007669"/>
    <property type="project" value="UniProtKB-UniRule"/>
</dbReference>
<dbReference type="GO" id="GO:0000422">
    <property type="term" value="P:autophagy of mitochondrion"/>
    <property type="evidence" value="ECO:0007669"/>
    <property type="project" value="TreeGrafter"/>
</dbReference>
<evidence type="ECO:0000313" key="11">
    <source>
        <dbReference type="EMBL" id="KIY47494.1"/>
    </source>
</evidence>
<comment type="subunit">
    <text evidence="6">Homodimer.</text>
</comment>
<keyword evidence="5 7" id="KW-0175">Coiled coil</keyword>
<evidence type="ECO:0000256" key="8">
    <source>
        <dbReference type="SAM" id="MobiDB-lite"/>
    </source>
</evidence>
<proteinExistence type="inferred from homology"/>
<comment type="function">
    <text evidence="6">Involved in cytoplasm to vacuole transport (Cvt), pexophagy, mitophagy and nucleophagy. Recruits mitochondria for their selective degradation via autophagy (mitophagy) during starvation. Works as scaffold proteins that recruit ATG proteins to the pre-autophagosome (PAS), the site of vesicle/autophagosome formation. Required for the Cvt vesicles completion.</text>
</comment>
<dbReference type="InterPro" id="IPR045326">
    <property type="entry name" value="ATG17-like_dom"/>
</dbReference>
<feature type="coiled-coil region" evidence="7">
    <location>
        <begin position="643"/>
        <end position="709"/>
    </location>
</feature>
<evidence type="ECO:0000259" key="10">
    <source>
        <dbReference type="Pfam" id="PF10377"/>
    </source>
</evidence>
<dbReference type="Pfam" id="PF10377">
    <property type="entry name" value="ATG11"/>
    <property type="match status" value="1"/>
</dbReference>
<dbReference type="GO" id="GO:1903599">
    <property type="term" value="P:positive regulation of autophagy of mitochondrion"/>
    <property type="evidence" value="ECO:0007669"/>
    <property type="project" value="UniProtKB-UniRule"/>
</dbReference>
<dbReference type="GO" id="GO:1990316">
    <property type="term" value="C:Atg1/ULK1 kinase complex"/>
    <property type="evidence" value="ECO:0007669"/>
    <property type="project" value="TreeGrafter"/>
</dbReference>
<dbReference type="GO" id="GO:0034045">
    <property type="term" value="C:phagophore assembly site membrane"/>
    <property type="evidence" value="ECO:0007669"/>
    <property type="project" value="UniProtKB-SubCell"/>
</dbReference>